<evidence type="ECO:0000313" key="3">
    <source>
        <dbReference type="Proteomes" id="UP000184097"/>
    </source>
</evidence>
<accession>A0A1M7T2U9</accession>
<organism evidence="2 3">
    <name type="scientific">Butyrivibrio hungatei DSM 14810</name>
    <dbReference type="NCBI Taxonomy" id="1121132"/>
    <lineage>
        <taxon>Bacteria</taxon>
        <taxon>Bacillati</taxon>
        <taxon>Bacillota</taxon>
        <taxon>Clostridia</taxon>
        <taxon>Lachnospirales</taxon>
        <taxon>Lachnospiraceae</taxon>
        <taxon>Butyrivibrio</taxon>
    </lineage>
</organism>
<reference evidence="2 3" key="1">
    <citation type="submission" date="2016-12" db="EMBL/GenBank/DDBJ databases">
        <authorList>
            <person name="Song W.-J."/>
            <person name="Kurnit D.M."/>
        </authorList>
    </citation>
    <scope>NUCLEOTIDE SEQUENCE [LARGE SCALE GENOMIC DNA]</scope>
    <source>
        <strain evidence="2 3">DSM 14810</strain>
    </source>
</reference>
<keyword evidence="1" id="KW-0812">Transmembrane</keyword>
<protein>
    <submittedName>
        <fullName evidence="2">Uncharacterized protein</fullName>
    </submittedName>
</protein>
<evidence type="ECO:0000256" key="1">
    <source>
        <dbReference type="SAM" id="Phobius"/>
    </source>
</evidence>
<feature type="transmembrane region" description="Helical" evidence="1">
    <location>
        <begin position="53"/>
        <end position="72"/>
    </location>
</feature>
<feature type="transmembrane region" description="Helical" evidence="1">
    <location>
        <begin position="31"/>
        <end position="47"/>
    </location>
</feature>
<keyword evidence="1" id="KW-0472">Membrane</keyword>
<name>A0A1M7T2U9_9FIRM</name>
<proteinExistence type="predicted"/>
<gene>
    <name evidence="2" type="ORF">SAMN02745247_02883</name>
</gene>
<evidence type="ECO:0000313" key="2">
    <source>
        <dbReference type="EMBL" id="SHN65063.1"/>
    </source>
</evidence>
<sequence length="74" mass="8176">MLSMLFIIFFLMIFGRMLGFAIKATWSIMKVLVFLVFLPLILIGLLMGGLIYIAFPILILVGIVSLIAKVVVAS</sequence>
<dbReference type="RefSeq" id="WP_071174836.1">
    <property type="nucleotide sequence ID" value="NZ_FRDH01000015.1"/>
</dbReference>
<feature type="transmembrane region" description="Helical" evidence="1">
    <location>
        <begin position="6"/>
        <end position="24"/>
    </location>
</feature>
<dbReference type="AlphaFoldDB" id="A0A1M7T2U9"/>
<keyword evidence="1" id="KW-1133">Transmembrane helix</keyword>
<dbReference type="Proteomes" id="UP000184097">
    <property type="component" value="Unassembled WGS sequence"/>
</dbReference>
<dbReference type="EMBL" id="FRDH01000015">
    <property type="protein sequence ID" value="SHN65063.1"/>
    <property type="molecule type" value="Genomic_DNA"/>
</dbReference>